<dbReference type="Proteomes" id="UP001642464">
    <property type="component" value="Unassembled WGS sequence"/>
</dbReference>
<name>A0ABP0JS14_9DINO</name>
<feature type="region of interest" description="Disordered" evidence="1">
    <location>
        <begin position="1"/>
        <end position="33"/>
    </location>
</feature>
<dbReference type="EMBL" id="CAXAMM010008413">
    <property type="protein sequence ID" value="CAK9017246.1"/>
    <property type="molecule type" value="Genomic_DNA"/>
</dbReference>
<comment type="caution">
    <text evidence="2">The sequence shown here is derived from an EMBL/GenBank/DDBJ whole genome shotgun (WGS) entry which is preliminary data.</text>
</comment>
<feature type="non-terminal residue" evidence="2">
    <location>
        <position position="61"/>
    </location>
</feature>
<gene>
    <name evidence="2" type="ORF">SCF082_LOCUS13548</name>
</gene>
<feature type="non-terminal residue" evidence="2">
    <location>
        <position position="1"/>
    </location>
</feature>
<accession>A0ABP0JS14</accession>
<keyword evidence="3" id="KW-1185">Reference proteome</keyword>
<feature type="compositionally biased region" description="Polar residues" evidence="1">
    <location>
        <begin position="23"/>
        <end position="33"/>
    </location>
</feature>
<evidence type="ECO:0000313" key="2">
    <source>
        <dbReference type="EMBL" id="CAK9017246.1"/>
    </source>
</evidence>
<evidence type="ECO:0000256" key="1">
    <source>
        <dbReference type="SAM" id="MobiDB-lite"/>
    </source>
</evidence>
<organism evidence="2 3">
    <name type="scientific">Durusdinium trenchii</name>
    <dbReference type="NCBI Taxonomy" id="1381693"/>
    <lineage>
        <taxon>Eukaryota</taxon>
        <taxon>Sar</taxon>
        <taxon>Alveolata</taxon>
        <taxon>Dinophyceae</taxon>
        <taxon>Suessiales</taxon>
        <taxon>Symbiodiniaceae</taxon>
        <taxon>Durusdinium</taxon>
    </lineage>
</organism>
<evidence type="ECO:0000313" key="3">
    <source>
        <dbReference type="Proteomes" id="UP001642464"/>
    </source>
</evidence>
<reference evidence="2 3" key="1">
    <citation type="submission" date="2024-02" db="EMBL/GenBank/DDBJ databases">
        <authorList>
            <person name="Chen Y."/>
            <person name="Shah S."/>
            <person name="Dougan E. K."/>
            <person name="Thang M."/>
            <person name="Chan C."/>
        </authorList>
    </citation>
    <scope>NUCLEOTIDE SEQUENCE [LARGE SCALE GENOMIC DNA]</scope>
</reference>
<proteinExistence type="predicted"/>
<sequence length="61" mass="6358">LCGSSRGAEALIGPVAEEDRSTLARQTQGPSEMTQEVIARASVVMGSWAKCDTGHAEVALK</sequence>
<protein>
    <submittedName>
        <fullName evidence="2">Uncharacterized protein</fullName>
    </submittedName>
</protein>